<organism evidence="1 2">
    <name type="scientific">Dolichospermum flos-aquae LEGE 04289</name>
    <dbReference type="NCBI Taxonomy" id="1828708"/>
    <lineage>
        <taxon>Bacteria</taxon>
        <taxon>Bacillati</taxon>
        <taxon>Cyanobacteriota</taxon>
        <taxon>Cyanophyceae</taxon>
        <taxon>Nostocales</taxon>
        <taxon>Aphanizomenonaceae</taxon>
        <taxon>Dolichospermum</taxon>
    </lineage>
</organism>
<evidence type="ECO:0000313" key="1">
    <source>
        <dbReference type="EMBL" id="MBE9220223.1"/>
    </source>
</evidence>
<sequence>MNIHNQETGYFFKRNLTKSHVMLFDLATGGHHPSYILHIVRYWCNQKLPNNLDIVVSPKFIDEHHDIVKFVIDNDQKNIRFVPISWEEYSDWNSKSSLLMRIFQEWRIYVKYATKLKADHGLLMYFDTLQLPIILGAKSPCSFSGIYFRPTLHYHTFENHVPSWKDRLREWLKKIILSIVLCNSQLKLLFCLDPLAIKHIENFNTKAKILHLPDPVEIYDVSKVDESKVTQIKTRLGIDSGRKVFLLFGRISPRKGIYQLLEAISYLATDVANNLCLLIVGSSLPDDKLPVENQIKKISESVSVQIIINSDYIAEEDVHLYFSVADVILAPYQNHVGMSGILLLAAAAQKPVLSSNYGLMGHLVGDHQLGITVDSRFPSAIANAITTIIHDIDSGQTNFYNLSMMKEFAEQNSAVKFAHVLISNIC</sequence>
<comment type="caution">
    <text evidence="1">The sequence shown here is derived from an EMBL/GenBank/DDBJ whole genome shotgun (WGS) entry which is preliminary data.</text>
</comment>
<evidence type="ECO:0000313" key="2">
    <source>
        <dbReference type="Proteomes" id="UP000597867"/>
    </source>
</evidence>
<proteinExistence type="predicted"/>
<name>A0ACC5Q3X7_DOLFA</name>
<reference evidence="1" key="1">
    <citation type="submission" date="2020-10" db="EMBL/GenBank/DDBJ databases">
        <authorList>
            <person name="Castelo-Branco R."/>
            <person name="Eusebio N."/>
            <person name="Adriana R."/>
            <person name="Vieira A."/>
            <person name="Brugerolle De Fraissinette N."/>
            <person name="Rezende De Castro R."/>
            <person name="Schneider M.P."/>
            <person name="Vasconcelos V."/>
            <person name="Leao P.N."/>
        </authorList>
    </citation>
    <scope>NUCLEOTIDE SEQUENCE</scope>
    <source>
        <strain evidence="1">LEGE 04289</strain>
    </source>
</reference>
<accession>A0ACC5Q3X7</accession>
<keyword evidence="2" id="KW-1185">Reference proteome</keyword>
<gene>
    <name evidence="1" type="ORF">IQ222_15800</name>
</gene>
<dbReference type="Proteomes" id="UP000597867">
    <property type="component" value="Unassembled WGS sequence"/>
</dbReference>
<protein>
    <submittedName>
        <fullName evidence="1">Glycosyltransferase</fullName>
    </submittedName>
</protein>
<dbReference type="EMBL" id="JADEWF010000059">
    <property type="protein sequence ID" value="MBE9220223.1"/>
    <property type="molecule type" value="Genomic_DNA"/>
</dbReference>